<dbReference type="InParanoid" id="E9I7T2"/>
<protein>
    <submittedName>
        <fullName evidence="1">Uncharacterized protein</fullName>
    </submittedName>
</protein>
<dbReference type="HOGENOM" id="CLU_2656960_0_0_1"/>
<keyword evidence="2" id="KW-1185">Reference proteome</keyword>
<sequence>MLNFADCLLIVVGAIHQASVEDTVPHGEGVTKLMIYHFDQEINIQLTLILHSLLSFAAIAMLNDLFERNYACSVLD</sequence>
<dbReference type="AlphaFoldDB" id="E9I7T2"/>
<accession>E9I7T2</accession>
<name>E9I7T2_DAPPU</name>
<reference evidence="1 2" key="1">
    <citation type="journal article" date="2011" name="Science">
        <title>The ecoresponsive genome of Daphnia pulex.</title>
        <authorList>
            <person name="Colbourne J.K."/>
            <person name="Pfrender M.E."/>
            <person name="Gilbert D."/>
            <person name="Thomas W.K."/>
            <person name="Tucker A."/>
            <person name="Oakley T.H."/>
            <person name="Tokishita S."/>
            <person name="Aerts A."/>
            <person name="Arnold G.J."/>
            <person name="Basu M.K."/>
            <person name="Bauer D.J."/>
            <person name="Caceres C.E."/>
            <person name="Carmel L."/>
            <person name="Casola C."/>
            <person name="Choi J.H."/>
            <person name="Detter J.C."/>
            <person name="Dong Q."/>
            <person name="Dusheyko S."/>
            <person name="Eads B.D."/>
            <person name="Frohlich T."/>
            <person name="Geiler-Samerotte K.A."/>
            <person name="Gerlach D."/>
            <person name="Hatcher P."/>
            <person name="Jogdeo S."/>
            <person name="Krijgsveld J."/>
            <person name="Kriventseva E.V."/>
            <person name="Kultz D."/>
            <person name="Laforsch C."/>
            <person name="Lindquist E."/>
            <person name="Lopez J."/>
            <person name="Manak J.R."/>
            <person name="Muller J."/>
            <person name="Pangilinan J."/>
            <person name="Patwardhan R.P."/>
            <person name="Pitluck S."/>
            <person name="Pritham E.J."/>
            <person name="Rechtsteiner A."/>
            <person name="Rho M."/>
            <person name="Rogozin I.B."/>
            <person name="Sakarya O."/>
            <person name="Salamov A."/>
            <person name="Schaack S."/>
            <person name="Shapiro H."/>
            <person name="Shiga Y."/>
            <person name="Skalitzky C."/>
            <person name="Smith Z."/>
            <person name="Souvorov A."/>
            <person name="Sung W."/>
            <person name="Tang Z."/>
            <person name="Tsuchiya D."/>
            <person name="Tu H."/>
            <person name="Vos H."/>
            <person name="Wang M."/>
            <person name="Wolf Y.I."/>
            <person name="Yamagata H."/>
            <person name="Yamada T."/>
            <person name="Ye Y."/>
            <person name="Shaw J.R."/>
            <person name="Andrews J."/>
            <person name="Crease T.J."/>
            <person name="Tang H."/>
            <person name="Lucas S.M."/>
            <person name="Robertson H.M."/>
            <person name="Bork P."/>
            <person name="Koonin E.V."/>
            <person name="Zdobnov E.M."/>
            <person name="Grigoriev I.V."/>
            <person name="Lynch M."/>
            <person name="Boore J.L."/>
        </authorList>
    </citation>
    <scope>NUCLEOTIDE SEQUENCE [LARGE SCALE GENOMIC DNA]</scope>
</reference>
<organism evidence="1 2">
    <name type="scientific">Daphnia pulex</name>
    <name type="common">Water flea</name>
    <dbReference type="NCBI Taxonomy" id="6669"/>
    <lineage>
        <taxon>Eukaryota</taxon>
        <taxon>Metazoa</taxon>
        <taxon>Ecdysozoa</taxon>
        <taxon>Arthropoda</taxon>
        <taxon>Crustacea</taxon>
        <taxon>Branchiopoda</taxon>
        <taxon>Diplostraca</taxon>
        <taxon>Cladocera</taxon>
        <taxon>Anomopoda</taxon>
        <taxon>Daphniidae</taxon>
        <taxon>Daphnia</taxon>
    </lineage>
</organism>
<dbReference type="KEGG" id="dpx:DAPPUDRAFT_346233"/>
<evidence type="ECO:0000313" key="2">
    <source>
        <dbReference type="Proteomes" id="UP000000305"/>
    </source>
</evidence>
<dbReference type="EMBL" id="GL737475">
    <property type="protein sequence ID" value="EFX59948.1"/>
    <property type="molecule type" value="Genomic_DNA"/>
</dbReference>
<dbReference type="Proteomes" id="UP000000305">
    <property type="component" value="Unassembled WGS sequence"/>
</dbReference>
<gene>
    <name evidence="1" type="ORF">DAPPUDRAFT_346233</name>
</gene>
<evidence type="ECO:0000313" key="1">
    <source>
        <dbReference type="EMBL" id="EFX59948.1"/>
    </source>
</evidence>
<proteinExistence type="predicted"/>